<dbReference type="Gene3D" id="3.30.565.10">
    <property type="entry name" value="Histidine kinase-like ATPase, C-terminal domain"/>
    <property type="match status" value="1"/>
</dbReference>
<keyword evidence="5" id="KW-1185">Reference proteome</keyword>
<gene>
    <name evidence="4" type="ORF">D7294_15445</name>
</gene>
<feature type="compositionally biased region" description="Low complexity" evidence="2">
    <location>
        <begin position="84"/>
        <end position="93"/>
    </location>
</feature>
<dbReference type="GO" id="GO:0005524">
    <property type="term" value="F:ATP binding"/>
    <property type="evidence" value="ECO:0007669"/>
    <property type="project" value="UniProtKB-KW"/>
</dbReference>
<sequence>MRPPGWTAARGALYRMCRTKHPSWQGRRQGRRPRPAAARPPRPPLRPSRPLRLSPPSALAPLSALSALSRPSRPCTARPPAVPARPRAASLARVRPRRPPAPPFPFPAPRVPSPLAAYPPARFRSSVPARPFLSAGFCPSVPVRSSSPHRRRPALAVMTKQAASRARDWEVSVRLDPDLRAPRLCRVSAASAVRAYGLPFLADQAGLLASELVTNAVRHGRGPLGFRVAWYAGRERLRITVWDEGSDRVPVNPVLPAPDREDGRGLLIVAAIATDWGQYGTPGEGKALWAELAPVPD</sequence>
<keyword evidence="4" id="KW-0067">ATP-binding</keyword>
<dbReference type="CDD" id="cd16936">
    <property type="entry name" value="HATPase_RsbW-like"/>
    <property type="match status" value="1"/>
</dbReference>
<comment type="caution">
    <text evidence="4">The sequence shown here is derived from an EMBL/GenBank/DDBJ whole genome shotgun (WGS) entry which is preliminary data.</text>
</comment>
<reference evidence="4 5" key="1">
    <citation type="journal article" date="2014" name="Int. J. Syst. Evol. Microbiol.">
        <title>Streptomyces hoynatensis sp. nov., isolated from deep marine sediment.</title>
        <authorList>
            <person name="Veyisoglu A."/>
            <person name="Sahin N."/>
        </authorList>
    </citation>
    <scope>NUCLEOTIDE SEQUENCE [LARGE SCALE GENOMIC DNA]</scope>
    <source>
        <strain evidence="4 5">KCTC 29097</strain>
    </source>
</reference>
<dbReference type="EMBL" id="RBAL01000007">
    <property type="protein sequence ID" value="RKN41842.1"/>
    <property type="molecule type" value="Genomic_DNA"/>
</dbReference>
<dbReference type="Pfam" id="PF13581">
    <property type="entry name" value="HATPase_c_2"/>
    <property type="match status" value="1"/>
</dbReference>
<feature type="region of interest" description="Disordered" evidence="2">
    <location>
        <begin position="18"/>
        <end position="106"/>
    </location>
</feature>
<evidence type="ECO:0000256" key="2">
    <source>
        <dbReference type="SAM" id="MobiDB-lite"/>
    </source>
</evidence>
<feature type="compositionally biased region" description="Low complexity" evidence="2">
    <location>
        <begin position="48"/>
        <end position="74"/>
    </location>
</feature>
<name>A0A3A9Z076_9ACTN</name>
<dbReference type="InterPro" id="IPR050267">
    <property type="entry name" value="Anti-sigma-factor_SerPK"/>
</dbReference>
<accession>A0A3A9Z076</accession>
<dbReference type="Proteomes" id="UP000272474">
    <property type="component" value="Unassembled WGS sequence"/>
</dbReference>
<keyword evidence="1" id="KW-0418">Kinase</keyword>
<feature type="compositionally biased region" description="Pro residues" evidence="2">
    <location>
        <begin position="38"/>
        <end position="47"/>
    </location>
</feature>
<proteinExistence type="predicted"/>
<dbReference type="SUPFAM" id="SSF55874">
    <property type="entry name" value="ATPase domain of HSP90 chaperone/DNA topoisomerase II/histidine kinase"/>
    <property type="match status" value="1"/>
</dbReference>
<dbReference type="PANTHER" id="PTHR35526">
    <property type="entry name" value="ANTI-SIGMA-F FACTOR RSBW-RELATED"/>
    <property type="match status" value="1"/>
</dbReference>
<feature type="domain" description="Histidine kinase/HSP90-like ATPase" evidence="3">
    <location>
        <begin position="183"/>
        <end position="289"/>
    </location>
</feature>
<dbReference type="InterPro" id="IPR003594">
    <property type="entry name" value="HATPase_dom"/>
</dbReference>
<evidence type="ECO:0000313" key="4">
    <source>
        <dbReference type="EMBL" id="RKN41842.1"/>
    </source>
</evidence>
<evidence type="ECO:0000259" key="3">
    <source>
        <dbReference type="Pfam" id="PF13581"/>
    </source>
</evidence>
<dbReference type="InterPro" id="IPR036890">
    <property type="entry name" value="HATPase_C_sf"/>
</dbReference>
<evidence type="ECO:0000313" key="5">
    <source>
        <dbReference type="Proteomes" id="UP000272474"/>
    </source>
</evidence>
<keyword evidence="4" id="KW-0547">Nucleotide-binding</keyword>
<protein>
    <submittedName>
        <fullName evidence="4">ATP-binding protein</fullName>
    </submittedName>
</protein>
<dbReference type="AlphaFoldDB" id="A0A3A9Z076"/>
<keyword evidence="1" id="KW-0808">Transferase</keyword>
<evidence type="ECO:0000256" key="1">
    <source>
        <dbReference type="ARBA" id="ARBA00022527"/>
    </source>
</evidence>
<dbReference type="PANTHER" id="PTHR35526:SF3">
    <property type="entry name" value="ANTI-SIGMA-F FACTOR RSBW"/>
    <property type="match status" value="1"/>
</dbReference>
<organism evidence="4 5">
    <name type="scientific">Streptomyces hoynatensis</name>
    <dbReference type="NCBI Taxonomy" id="1141874"/>
    <lineage>
        <taxon>Bacteria</taxon>
        <taxon>Bacillati</taxon>
        <taxon>Actinomycetota</taxon>
        <taxon>Actinomycetes</taxon>
        <taxon>Kitasatosporales</taxon>
        <taxon>Streptomycetaceae</taxon>
        <taxon>Streptomyces</taxon>
    </lineage>
</organism>
<dbReference type="GO" id="GO:0004674">
    <property type="term" value="F:protein serine/threonine kinase activity"/>
    <property type="evidence" value="ECO:0007669"/>
    <property type="project" value="UniProtKB-KW"/>
</dbReference>
<keyword evidence="1" id="KW-0723">Serine/threonine-protein kinase</keyword>